<dbReference type="NCBIfam" id="TIGR03270">
    <property type="entry name" value="methan_mark_4"/>
    <property type="match status" value="1"/>
</dbReference>
<comment type="caution">
    <text evidence="4">The sequence shown here is derived from an EMBL/GenBank/DDBJ whole genome shotgun (WGS) entry which is preliminary data.</text>
</comment>
<protein>
    <submittedName>
        <fullName evidence="4">Methanogenesis marker protein Mmp4/MtxX</fullName>
    </submittedName>
</protein>
<keyword evidence="3" id="KW-0808">Transferase</keyword>
<dbReference type="PIRSF" id="PIRSF019709">
    <property type="entry name" value="Methyltransf_MtxX"/>
    <property type="match status" value="1"/>
</dbReference>
<reference evidence="4" key="1">
    <citation type="journal article" date="2020" name="MBio">
        <title>'Candidatus Ethanoperedens,' a Thermophilic Genus of Archaea Mediating the Anaerobic Oxidation of Ethane.</title>
        <authorList>
            <person name="Hahn C.J."/>
            <person name="Laso-Perez R."/>
            <person name="Vulcano F."/>
            <person name="Vaziourakis K.M."/>
            <person name="Stokke R."/>
            <person name="Steen I.H."/>
            <person name="Teske A."/>
            <person name="Boetius A."/>
            <person name="Liebeke M."/>
            <person name="Amann R."/>
            <person name="Knittel K."/>
            <person name="Wegener G."/>
        </authorList>
    </citation>
    <scope>NUCLEOTIDE SEQUENCE</scope>
    <source>
        <strain evidence="4">GoM-Arc1-LC-WB58</strain>
    </source>
</reference>
<dbReference type="AlphaFoldDB" id="A0A848DAB8"/>
<evidence type="ECO:0000256" key="1">
    <source>
        <dbReference type="ARBA" id="ARBA00009125"/>
    </source>
</evidence>
<organism evidence="4 5">
    <name type="scientific">Candidatus Ethanoperedens thermophilum</name>
    <dbReference type="NCBI Taxonomy" id="2766897"/>
    <lineage>
        <taxon>Archaea</taxon>
        <taxon>Methanobacteriati</taxon>
        <taxon>Methanobacteriota</taxon>
        <taxon>Stenosarchaea group</taxon>
        <taxon>Methanomicrobia</taxon>
        <taxon>Methanosarcinales</taxon>
        <taxon>Methanosarcinales incertae sedis</taxon>
        <taxon>GOM Arc I cluster</taxon>
        <taxon>Candidatus Ethanoperedens</taxon>
    </lineage>
</organism>
<dbReference type="EMBL" id="WNEG01000084">
    <property type="protein sequence ID" value="NMG83463.1"/>
    <property type="molecule type" value="Genomic_DNA"/>
</dbReference>
<name>A0A848DAB8_9EURY</name>
<evidence type="ECO:0000256" key="2">
    <source>
        <dbReference type="ARBA" id="ARBA00022603"/>
    </source>
</evidence>
<sequence>MNIIDIIHSRAVSNHARIAIGVGDRPSRIIRSARASSAFADVVLVGSKSDIGTCDFEVVDTGEPHKTLVELLVDKEVDGVVRGNISSSTTLAELKQQFNLSRLHRVALLLTSDGVPFFFAPTGIDEANTIAGKLTLASSGCEFIRRFGITPVVAVLSGGRIEDVGRDAGVDRSLAEGEFVASCLRRGGVDAKHYTVLIEDAINHANFIIAPDGISGNLMYRTLVFLGGGDGFGAAVLMDRVFVDSSRAKEDYSKPIMLASSMAL</sequence>
<evidence type="ECO:0000313" key="5">
    <source>
        <dbReference type="Proteomes" id="UP000606580"/>
    </source>
</evidence>
<proteinExistence type="inferred from homology"/>
<accession>A0A848DAB8</accession>
<dbReference type="Proteomes" id="UP000606580">
    <property type="component" value="Unassembled WGS sequence"/>
</dbReference>
<keyword evidence="2" id="KW-0489">Methyltransferase</keyword>
<comment type="similarity">
    <text evidence="1">Belongs to the MtxX family.</text>
</comment>
<dbReference type="GO" id="GO:0032259">
    <property type="term" value="P:methylation"/>
    <property type="evidence" value="ECO:0007669"/>
    <property type="project" value="UniProtKB-KW"/>
</dbReference>
<dbReference type="Gene3D" id="3.40.718.10">
    <property type="entry name" value="Isopropylmalate Dehydrogenase"/>
    <property type="match status" value="1"/>
</dbReference>
<evidence type="ECO:0000256" key="3">
    <source>
        <dbReference type="ARBA" id="ARBA00022679"/>
    </source>
</evidence>
<dbReference type="GO" id="GO:0008168">
    <property type="term" value="F:methyltransferase activity"/>
    <property type="evidence" value="ECO:0007669"/>
    <property type="project" value="UniProtKB-KW"/>
</dbReference>
<dbReference type="SUPFAM" id="SSF53659">
    <property type="entry name" value="Isocitrate/Isopropylmalate dehydrogenase-like"/>
    <property type="match status" value="1"/>
</dbReference>
<evidence type="ECO:0000313" key="4">
    <source>
        <dbReference type="EMBL" id="NMG83463.1"/>
    </source>
</evidence>
<dbReference type="InterPro" id="IPR016764">
    <property type="entry name" value="MeTrfase_MtxX_xsu"/>
</dbReference>
<gene>
    <name evidence="4" type="primary">mtxX</name>
    <name evidence="4" type="ORF">GIS02_04570</name>
</gene>